<proteinExistence type="predicted"/>
<sequence>MVVLVGMPVQVPWGMETRAQITNVISMAMDMAASLLRIMVDVCMDGWNDDGYGDKWTTTVITDGRLWRKGSKGDTMHEDGHCDVVNSKRECGRW</sequence>
<evidence type="ECO:0000313" key="1">
    <source>
        <dbReference type="EMBL" id="KAG8089621.1"/>
    </source>
</evidence>
<reference evidence="1" key="2">
    <citation type="submission" date="2021-02" db="EMBL/GenBank/DDBJ databases">
        <authorList>
            <person name="Kimball J.A."/>
            <person name="Haas M.W."/>
            <person name="Macchietto M."/>
            <person name="Kono T."/>
            <person name="Duquette J."/>
            <person name="Shao M."/>
        </authorList>
    </citation>
    <scope>NUCLEOTIDE SEQUENCE</scope>
    <source>
        <tissue evidence="1">Fresh leaf tissue</tissue>
    </source>
</reference>
<reference evidence="1" key="1">
    <citation type="journal article" date="2021" name="bioRxiv">
        <title>Whole Genome Assembly and Annotation of Northern Wild Rice, Zizania palustris L., Supports a Whole Genome Duplication in the Zizania Genus.</title>
        <authorList>
            <person name="Haas M."/>
            <person name="Kono T."/>
            <person name="Macchietto M."/>
            <person name="Millas R."/>
            <person name="McGilp L."/>
            <person name="Shao M."/>
            <person name="Duquette J."/>
            <person name="Hirsch C.N."/>
            <person name="Kimball J."/>
        </authorList>
    </citation>
    <scope>NUCLEOTIDE SEQUENCE</scope>
    <source>
        <tissue evidence="1">Fresh leaf tissue</tissue>
    </source>
</reference>
<accession>A0A8J6BPS7</accession>
<comment type="caution">
    <text evidence="1">The sequence shown here is derived from an EMBL/GenBank/DDBJ whole genome shotgun (WGS) entry which is preliminary data.</text>
</comment>
<organism evidence="1 2">
    <name type="scientific">Zizania palustris</name>
    <name type="common">Northern wild rice</name>
    <dbReference type="NCBI Taxonomy" id="103762"/>
    <lineage>
        <taxon>Eukaryota</taxon>
        <taxon>Viridiplantae</taxon>
        <taxon>Streptophyta</taxon>
        <taxon>Embryophyta</taxon>
        <taxon>Tracheophyta</taxon>
        <taxon>Spermatophyta</taxon>
        <taxon>Magnoliopsida</taxon>
        <taxon>Liliopsida</taxon>
        <taxon>Poales</taxon>
        <taxon>Poaceae</taxon>
        <taxon>BOP clade</taxon>
        <taxon>Oryzoideae</taxon>
        <taxon>Oryzeae</taxon>
        <taxon>Zizaniinae</taxon>
        <taxon>Zizania</taxon>
    </lineage>
</organism>
<dbReference type="AlphaFoldDB" id="A0A8J6BPS7"/>
<protein>
    <submittedName>
        <fullName evidence="1">Uncharacterized protein</fullName>
    </submittedName>
</protein>
<gene>
    <name evidence="1" type="ORF">GUJ93_ZPchr0011g27215</name>
</gene>
<dbReference type="Proteomes" id="UP000729402">
    <property type="component" value="Unassembled WGS sequence"/>
</dbReference>
<keyword evidence="2" id="KW-1185">Reference proteome</keyword>
<evidence type="ECO:0000313" key="2">
    <source>
        <dbReference type="Proteomes" id="UP000729402"/>
    </source>
</evidence>
<dbReference type="EMBL" id="JAAALK010000081">
    <property type="protein sequence ID" value="KAG8089621.1"/>
    <property type="molecule type" value="Genomic_DNA"/>
</dbReference>
<name>A0A8J6BPS7_ZIZPA</name>